<accession>A0ACB9MFM3</accession>
<dbReference type="EMBL" id="CM042889">
    <property type="protein sequence ID" value="KAI4321901.1"/>
    <property type="molecule type" value="Genomic_DNA"/>
</dbReference>
<name>A0ACB9MFM3_9MYRT</name>
<keyword evidence="2" id="KW-1185">Reference proteome</keyword>
<evidence type="ECO:0000313" key="1">
    <source>
        <dbReference type="EMBL" id="KAI4321901.1"/>
    </source>
</evidence>
<evidence type="ECO:0000313" key="2">
    <source>
        <dbReference type="Proteomes" id="UP001057402"/>
    </source>
</evidence>
<dbReference type="Proteomes" id="UP001057402">
    <property type="component" value="Chromosome 10"/>
</dbReference>
<reference evidence="2" key="1">
    <citation type="journal article" date="2023" name="Front. Plant Sci.">
        <title>Chromosomal-level genome assembly of Melastoma candidum provides insights into trichome evolution.</title>
        <authorList>
            <person name="Zhong Y."/>
            <person name="Wu W."/>
            <person name="Sun C."/>
            <person name="Zou P."/>
            <person name="Liu Y."/>
            <person name="Dai S."/>
            <person name="Zhou R."/>
        </authorList>
    </citation>
    <scope>NUCLEOTIDE SEQUENCE [LARGE SCALE GENOMIC DNA]</scope>
</reference>
<proteinExistence type="predicted"/>
<protein>
    <submittedName>
        <fullName evidence="1">Uncharacterized protein</fullName>
    </submittedName>
</protein>
<gene>
    <name evidence="1" type="ORF">MLD38_035228</name>
</gene>
<organism evidence="1 2">
    <name type="scientific">Melastoma candidum</name>
    <dbReference type="NCBI Taxonomy" id="119954"/>
    <lineage>
        <taxon>Eukaryota</taxon>
        <taxon>Viridiplantae</taxon>
        <taxon>Streptophyta</taxon>
        <taxon>Embryophyta</taxon>
        <taxon>Tracheophyta</taxon>
        <taxon>Spermatophyta</taxon>
        <taxon>Magnoliopsida</taxon>
        <taxon>eudicotyledons</taxon>
        <taxon>Gunneridae</taxon>
        <taxon>Pentapetalae</taxon>
        <taxon>rosids</taxon>
        <taxon>malvids</taxon>
        <taxon>Myrtales</taxon>
        <taxon>Melastomataceae</taxon>
        <taxon>Melastomatoideae</taxon>
        <taxon>Melastomateae</taxon>
        <taxon>Melastoma</taxon>
    </lineage>
</organism>
<comment type="caution">
    <text evidence="1">The sequence shown here is derived from an EMBL/GenBank/DDBJ whole genome shotgun (WGS) entry which is preliminary data.</text>
</comment>
<sequence>MSRIPAWFWLHRKVAILALAAVGSSFPADSLNSTGSVRVGQTLVSAGNVFVLGFFSPGSSRHWFLGSWYAVDPGSVLWVANREQPLRDSGGSLAFGDPLGTGKADLVIVNGSGSIVWSANVTGVLRSPVAQLLDSGNLVVRESDEDTSDGGFSWQSFDYPSNTLLPGMKLGWDSGNGPQRVITSWKSQDDPSPGIYVHGFVHRELPQSVIMMGSSRKKFRTGPWNGIAFNSLSVSSPTIGWNATMVVNETVAYFEFDSNMDSLETIIQLDVNGLVERLTRENGSSSWGARFTNMDDPCNGYGQCGPNGFCRANKDPRCECLKGYAPKYLEQWQRLNLSGGCVREVQSNCSVDRDGFFEVPNAKLPDLIDFWLDKNMNLQECRRQCLENCSCTAYTNPDVRNGGSGCLMWFGDLIDVAEFRDDEYRQILYLRLPKSELDSFKGSAVKKRKVVLAAILSFTGLIVLGGAFLAVKNAKHRKGGSKFEGDDTDLTLLDFATVVNATRNFSETNLIGKGGFGSVYKGYLVGGREVAVKRLSKSSGQGIEEFMNEALLIARLQHRNLVGLLGCCIEGEERILIYEYMPNKSLDYFIFDKSTSDLLTWEKRFDIIVGIARGLLYLHQDSKLQVIHRDIKTSNILLDADMNPKISDFGLARIVAGSDKESRTRRIIGTYGYMSPEYAFNGRFSEKSDVFSFGVLLLEVVSGQRNREFDHQDNYHHLLGHAWLLWREGRELELIHKPPGDSTLRSQMKRSIHVGLLCVQKNSEDRPSMSSVVFMLANEGTELPEPKQPGFFVEGSLKTTPDITSSRELCLQVDGILTMTMPQVR</sequence>